<dbReference type="InterPro" id="IPR003458">
    <property type="entry name" value="Phage_T4_Gp38_tail_assem"/>
</dbReference>
<dbReference type="Pfam" id="PF02413">
    <property type="entry name" value="Caudo_TAP"/>
    <property type="match status" value="1"/>
</dbReference>
<gene>
    <name evidence="1" type="ORF">BA1DRAFT_01309</name>
</gene>
<dbReference type="PATRIC" id="fig|1393736.3.peg.1328"/>
<protein>
    <submittedName>
        <fullName evidence="1">Caudovirales tail fiber assembly protein</fullName>
    </submittedName>
</protein>
<sequence>MVYFSRKEGAFYSDAHEECVEITAEKHNELLDGQSRGFAIVSDKEGYPILTKQAPTVYHKWDNEKWIISESDKIKLRREQQQQAEQKKQQLMFTVSKQIAPLQDAVDLGMASDEENSRLTALKKYRVLLNRVDASLAPDIYWPEKPRVIE</sequence>
<dbReference type="PANTHER" id="PTHR34413">
    <property type="entry name" value="PROPHAGE TAIL FIBER ASSEMBLY PROTEIN HOMOLOG TFAE-RELATED-RELATED"/>
    <property type="match status" value="1"/>
</dbReference>
<name>A0A022PME2_9GAMM</name>
<comment type="caution">
    <text evidence="1">The sequence shown here is derived from an EMBL/GenBank/DDBJ whole genome shotgun (WGS) entry which is preliminary data.</text>
</comment>
<evidence type="ECO:0000313" key="2">
    <source>
        <dbReference type="Proteomes" id="UP000023464"/>
    </source>
</evidence>
<organism evidence="1 2">
    <name type="scientific">Photorhabdus aegyptia</name>
    <dbReference type="NCBI Taxonomy" id="2805098"/>
    <lineage>
        <taxon>Bacteria</taxon>
        <taxon>Pseudomonadati</taxon>
        <taxon>Pseudomonadota</taxon>
        <taxon>Gammaproteobacteria</taxon>
        <taxon>Enterobacterales</taxon>
        <taxon>Morganellaceae</taxon>
        <taxon>Photorhabdus</taxon>
    </lineage>
</organism>
<evidence type="ECO:0000313" key="1">
    <source>
        <dbReference type="EMBL" id="EYU16143.1"/>
    </source>
</evidence>
<keyword evidence="2" id="KW-1185">Reference proteome</keyword>
<reference evidence="1 2" key="1">
    <citation type="submission" date="2014-03" db="EMBL/GenBank/DDBJ databases">
        <title>Draft Genome of Photorhabdus luminescens BA1, an Egyptian Isolate.</title>
        <authorList>
            <person name="Ghazal S."/>
            <person name="Hurst S.G.IV."/>
            <person name="Morris K."/>
            <person name="Thomas K."/>
            <person name="Tisa L.S."/>
        </authorList>
    </citation>
    <scope>NUCLEOTIDE SEQUENCE [LARGE SCALE GENOMIC DNA]</scope>
    <source>
        <strain evidence="1 2">BA1</strain>
    </source>
</reference>
<dbReference type="EMBL" id="JFGV01000014">
    <property type="protein sequence ID" value="EYU16143.1"/>
    <property type="molecule type" value="Genomic_DNA"/>
</dbReference>
<dbReference type="AlphaFoldDB" id="A0A022PME2"/>
<dbReference type="PANTHER" id="PTHR34413:SF2">
    <property type="entry name" value="PROPHAGE TAIL FIBER ASSEMBLY PROTEIN HOMOLOG TFAE-RELATED"/>
    <property type="match status" value="1"/>
</dbReference>
<dbReference type="InterPro" id="IPR051220">
    <property type="entry name" value="TFA_Chaperone"/>
</dbReference>
<dbReference type="Proteomes" id="UP000023464">
    <property type="component" value="Unassembled WGS sequence"/>
</dbReference>
<proteinExistence type="predicted"/>
<dbReference type="RefSeq" id="WP_036777188.1">
    <property type="nucleotide sequence ID" value="NZ_CAWLTM010000101.1"/>
</dbReference>
<accession>A0A022PME2</accession>